<feature type="compositionally biased region" description="Polar residues" evidence="1">
    <location>
        <begin position="178"/>
        <end position="187"/>
    </location>
</feature>
<keyword evidence="3" id="KW-1185">Reference proteome</keyword>
<evidence type="ECO:0000256" key="1">
    <source>
        <dbReference type="SAM" id="MobiDB-lite"/>
    </source>
</evidence>
<feature type="compositionally biased region" description="Polar residues" evidence="1">
    <location>
        <begin position="143"/>
        <end position="152"/>
    </location>
</feature>
<organism evidence="2 3">
    <name type="scientific">Vitrella brassicaformis (strain CCMP3155)</name>
    <dbReference type="NCBI Taxonomy" id="1169540"/>
    <lineage>
        <taxon>Eukaryota</taxon>
        <taxon>Sar</taxon>
        <taxon>Alveolata</taxon>
        <taxon>Colpodellida</taxon>
        <taxon>Vitrellaceae</taxon>
        <taxon>Vitrella</taxon>
    </lineage>
</organism>
<dbReference type="InParanoid" id="A0A0G4EMC6"/>
<reference evidence="2 3" key="1">
    <citation type="submission" date="2014-11" db="EMBL/GenBank/DDBJ databases">
        <authorList>
            <person name="Zhu J."/>
            <person name="Qi W."/>
            <person name="Song R."/>
        </authorList>
    </citation>
    <scope>NUCLEOTIDE SEQUENCE [LARGE SCALE GENOMIC DNA]</scope>
</reference>
<proteinExistence type="predicted"/>
<feature type="compositionally biased region" description="Polar residues" evidence="1">
    <location>
        <begin position="195"/>
        <end position="207"/>
    </location>
</feature>
<gene>
    <name evidence="2" type="ORF">Vbra_7923</name>
</gene>
<evidence type="ECO:0000313" key="3">
    <source>
        <dbReference type="Proteomes" id="UP000041254"/>
    </source>
</evidence>
<dbReference type="Proteomes" id="UP000041254">
    <property type="component" value="Unassembled WGS sequence"/>
</dbReference>
<feature type="region of interest" description="Disordered" evidence="1">
    <location>
        <begin position="125"/>
        <end position="207"/>
    </location>
</feature>
<feature type="compositionally biased region" description="Low complexity" evidence="1">
    <location>
        <begin position="125"/>
        <end position="135"/>
    </location>
</feature>
<protein>
    <submittedName>
        <fullName evidence="2">Uncharacterized protein</fullName>
    </submittedName>
</protein>
<evidence type="ECO:0000313" key="2">
    <source>
        <dbReference type="EMBL" id="CEL98319.1"/>
    </source>
</evidence>
<accession>A0A0G4EMC6</accession>
<dbReference type="EMBL" id="CDMY01000267">
    <property type="protein sequence ID" value="CEL98319.1"/>
    <property type="molecule type" value="Genomic_DNA"/>
</dbReference>
<dbReference type="VEuPathDB" id="CryptoDB:Vbra_7923"/>
<sequence>MLFNLQEEALPLQCRVLFNCNVATGAGGQAADNLQVRLWFTRGFRTGLEGQETSCRELRNRLLNKLRADHQGREGYVLQYASQGEWFNYGDDDTASTALQAAKARSAEPCRFTVRVRLTPPGVAAASAASGQAPVQPVPPVPSTDQANTPVTQERPRDADTLLASGSSGGPFSWDPSAGSSTRSTPWDYSPSRIIRTQTPLFSPTKN</sequence>
<dbReference type="AlphaFoldDB" id="A0A0G4EMC6"/>
<name>A0A0G4EMC6_VITBC</name>